<dbReference type="EMBL" id="CYKH01000071">
    <property type="protein sequence ID" value="CUE68744.1"/>
    <property type="molecule type" value="Genomic_DNA"/>
</dbReference>
<protein>
    <recommendedName>
        <fullName evidence="4">Polyhydroxybutyrate depolymerase</fullName>
    </recommendedName>
</protein>
<dbReference type="VEuPathDB" id="TriTrypDB:BSAL_51805"/>
<feature type="signal peptide" evidence="1">
    <location>
        <begin position="1"/>
        <end position="18"/>
    </location>
</feature>
<dbReference type="Proteomes" id="UP000051952">
    <property type="component" value="Unassembled WGS sequence"/>
</dbReference>
<feature type="chain" id="PRO_5006621376" description="Polyhydroxybutyrate depolymerase" evidence="1">
    <location>
        <begin position="19"/>
        <end position="345"/>
    </location>
</feature>
<dbReference type="PANTHER" id="PTHR42972:SF8">
    <property type="entry name" value="POLYHYDROXYBUTYRATE DEPOLYMERASE"/>
    <property type="match status" value="1"/>
</dbReference>
<keyword evidence="1" id="KW-0732">Signal</keyword>
<evidence type="ECO:0000313" key="3">
    <source>
        <dbReference type="Proteomes" id="UP000051952"/>
    </source>
</evidence>
<dbReference type="Gene3D" id="3.40.50.1820">
    <property type="entry name" value="alpha/beta hydrolase"/>
    <property type="match status" value="2"/>
</dbReference>
<name>A0A0S4INX8_BODSA</name>
<evidence type="ECO:0000256" key="1">
    <source>
        <dbReference type="SAM" id="SignalP"/>
    </source>
</evidence>
<organism evidence="2 3">
    <name type="scientific">Bodo saltans</name>
    <name type="common">Flagellated protozoan</name>
    <dbReference type="NCBI Taxonomy" id="75058"/>
    <lineage>
        <taxon>Eukaryota</taxon>
        <taxon>Discoba</taxon>
        <taxon>Euglenozoa</taxon>
        <taxon>Kinetoplastea</taxon>
        <taxon>Metakinetoplastina</taxon>
        <taxon>Eubodonida</taxon>
        <taxon>Bodonidae</taxon>
        <taxon>Bodo</taxon>
    </lineage>
</organism>
<reference evidence="3" key="1">
    <citation type="submission" date="2015-09" db="EMBL/GenBank/DDBJ databases">
        <authorList>
            <consortium name="Pathogen Informatics"/>
        </authorList>
    </citation>
    <scope>NUCLEOTIDE SEQUENCE [LARGE SCALE GENOMIC DNA]</scope>
    <source>
        <strain evidence="3">Lake Konstanz</strain>
    </source>
</reference>
<sequence length="345" mass="37587">MCAAALVVLLSNVAVAFSAVDTKNLVIKALPKEIEANLGVLNPNTFTVSGISAGACMAVQFQYAWSTIVKGAGIIASAPYQCSGGSLEGAELCLNAPELESASSLYTGLEINAAAGTIDPLSNVANQTIFLFSGVYDTVVPQTNMDNVYSMLEMAHASRVTKFFNYSAEHAWITDKYGNSCSSLGSPYINNCGLDFAHVFLKQAFHDMNQMWNDTMAPLLTNNFYTFDQTQFGASSSISMANTGYMYVPEQCKSATAKCHLHLNWHGCTQDANSLGMEYVLFTELNEWAESNNIVILYPQATANILQDNPNACFDWWGFVDSNYATKDGTQVDIFRQMITKFGGF</sequence>
<evidence type="ECO:0000313" key="2">
    <source>
        <dbReference type="EMBL" id="CUE68744.1"/>
    </source>
</evidence>
<proteinExistence type="predicted"/>
<gene>
    <name evidence="2" type="ORF">BSAL_51805</name>
</gene>
<dbReference type="OMA" id="YMAGQFQ"/>
<dbReference type="PANTHER" id="PTHR42972">
    <property type="entry name" value="TOL-PAL SYSTEM PROTEIN TOLB"/>
    <property type="match status" value="1"/>
</dbReference>
<dbReference type="AlphaFoldDB" id="A0A0S4INX8"/>
<dbReference type="InterPro" id="IPR029058">
    <property type="entry name" value="AB_hydrolase_fold"/>
</dbReference>
<dbReference type="SUPFAM" id="SSF53474">
    <property type="entry name" value="alpha/beta-Hydrolases"/>
    <property type="match status" value="1"/>
</dbReference>
<keyword evidence="3" id="KW-1185">Reference proteome</keyword>
<dbReference type="OrthoDB" id="10264969at2759"/>
<evidence type="ECO:0008006" key="4">
    <source>
        <dbReference type="Google" id="ProtNLM"/>
    </source>
</evidence>
<accession>A0A0S4INX8</accession>